<dbReference type="Pfam" id="PF13360">
    <property type="entry name" value="PQQ_2"/>
    <property type="match status" value="2"/>
</dbReference>
<dbReference type="EMBL" id="CP034346">
    <property type="protein sequence ID" value="AZS14007.1"/>
    <property type="molecule type" value="Genomic_DNA"/>
</dbReference>
<reference evidence="4" key="1">
    <citation type="submission" date="2018-12" db="EMBL/GenBank/DDBJ databases">
        <title>Complete genome sequence of Paenibacillus sp. MBLB1234.</title>
        <authorList>
            <person name="Nam Y.-D."/>
            <person name="Kang J."/>
            <person name="Chung W.-H."/>
            <person name="Park Y.S."/>
        </authorList>
    </citation>
    <scope>NUCLEOTIDE SEQUENCE [LARGE SCALE GENOMIC DNA]</scope>
    <source>
        <strain evidence="4">MBLB1234</strain>
    </source>
</reference>
<dbReference type="OrthoDB" id="2641515at2"/>
<sequence length="760" mass="85291">MLPLSKMAAGLGLCTLLILSPLDAALGTEASYTTFAATDFSSTVLPKKGDSLEAQQRAPLFPKQITTKSDIHKLNLSYYGQRGDRFKVRDMKGELLQVHSDDRGEVWTPLWYWTKDAGQVVQLGDMKWITLSNEAKLALTPNSSLTWDNKVASDSEWVAVAQWKSWVGVLANPEPWQQDGEIYQPVLLWIQKQDIASEVPLPPGIFAPSSKVSTDLIRNMASWLLVPGTDSSYVKKLLGAPQFIETSGNLQMENGKPMQLGKTWRYERPDGQFLVTFSQEGKLERNSWIIPGADRSRSIYTGLDYRDSYHFMNTPMSETLQMDPLWRQQGDLDFAYMLAATPDVLLIKGDDGGFSGMHQSSNIYAVTRTDGKKLWQVEAGFGILQAEVADSGDMVTILTDYNPEAKQYENRLRQIRLSDGKVLWERKSEDQGYRVGMGLAKNSVITLETPDMEEKDHLAQLSVFDNTTGKLKWKREVPAKAQIFNAGGQDPYVLVRDQKALNAYDPNSGQVKWTVELQGQQSGYASYDAYYPGGPRINPLEPPSSSRWIQLGDRWMLLDLRTGNSLTVYSLTANERIEIIDERYLLVQRMAKTANHTGVNRSEEQYESVLYDAERGQELWTMKGRASKGTIAEDILYLLADGIPTAVRLGDGTPVWQMNHTTAEAENMSYFAGGGYMVMSDYLLLPYGPNLLVIDRQSGDLLGRMQNMLMGYAELRELESRNGTINRSGDELYVGTANGAIVRFSIREIEQGLRTKDQIQ</sequence>
<evidence type="ECO:0000256" key="1">
    <source>
        <dbReference type="SAM" id="SignalP"/>
    </source>
</evidence>
<keyword evidence="4" id="KW-1185">Reference proteome</keyword>
<name>A0A3S9UVC5_9BACL</name>
<dbReference type="AlphaFoldDB" id="A0A3S9UVC5"/>
<dbReference type="Proteomes" id="UP000270678">
    <property type="component" value="Chromosome"/>
</dbReference>
<dbReference type="Gene3D" id="2.130.10.10">
    <property type="entry name" value="YVTN repeat-like/Quinoprotein amine dehydrogenase"/>
    <property type="match status" value="2"/>
</dbReference>
<feature type="domain" description="Pyrrolo-quinoline quinone repeat" evidence="2">
    <location>
        <begin position="608"/>
        <end position="749"/>
    </location>
</feature>
<dbReference type="PANTHER" id="PTHR34512">
    <property type="entry name" value="CELL SURFACE PROTEIN"/>
    <property type="match status" value="1"/>
</dbReference>
<feature type="signal peptide" evidence="1">
    <location>
        <begin position="1"/>
        <end position="24"/>
    </location>
</feature>
<dbReference type="KEGG" id="plut:EI981_05770"/>
<accession>A0A3S9UVC5</accession>
<dbReference type="PANTHER" id="PTHR34512:SF30">
    <property type="entry name" value="OUTER MEMBRANE PROTEIN ASSEMBLY FACTOR BAMB"/>
    <property type="match status" value="1"/>
</dbReference>
<dbReference type="InterPro" id="IPR002372">
    <property type="entry name" value="PQQ_rpt_dom"/>
</dbReference>
<evidence type="ECO:0000313" key="3">
    <source>
        <dbReference type="EMBL" id="AZS14007.1"/>
    </source>
</evidence>
<gene>
    <name evidence="3" type="ORF">EI981_05770</name>
</gene>
<dbReference type="InterPro" id="IPR015943">
    <property type="entry name" value="WD40/YVTN_repeat-like_dom_sf"/>
</dbReference>
<organism evidence="3 4">
    <name type="scientific">Paenibacillus lutimineralis</name>
    <dbReference type="NCBI Taxonomy" id="2707005"/>
    <lineage>
        <taxon>Bacteria</taxon>
        <taxon>Bacillati</taxon>
        <taxon>Bacillota</taxon>
        <taxon>Bacilli</taxon>
        <taxon>Bacillales</taxon>
        <taxon>Paenibacillaceae</taxon>
        <taxon>Paenibacillus</taxon>
    </lineage>
</organism>
<evidence type="ECO:0000313" key="4">
    <source>
        <dbReference type="Proteomes" id="UP000270678"/>
    </source>
</evidence>
<feature type="domain" description="Pyrrolo-quinoline quinone repeat" evidence="2">
    <location>
        <begin position="361"/>
        <end position="521"/>
    </location>
</feature>
<protein>
    <recommendedName>
        <fullName evidence="2">Pyrrolo-quinoline quinone repeat domain-containing protein</fullName>
    </recommendedName>
</protein>
<dbReference type="SUPFAM" id="SSF50998">
    <property type="entry name" value="Quinoprotein alcohol dehydrogenase-like"/>
    <property type="match status" value="1"/>
</dbReference>
<proteinExistence type="predicted"/>
<feature type="chain" id="PRO_5019537080" description="Pyrrolo-quinoline quinone repeat domain-containing protein" evidence="1">
    <location>
        <begin position="25"/>
        <end position="760"/>
    </location>
</feature>
<keyword evidence="1" id="KW-0732">Signal</keyword>
<dbReference type="InterPro" id="IPR011047">
    <property type="entry name" value="Quinoprotein_ADH-like_sf"/>
</dbReference>
<dbReference type="RefSeq" id="WP_126996244.1">
    <property type="nucleotide sequence ID" value="NZ_CP034346.1"/>
</dbReference>
<evidence type="ECO:0000259" key="2">
    <source>
        <dbReference type="Pfam" id="PF13360"/>
    </source>
</evidence>